<comment type="caution">
    <text evidence="2">The sequence shown here is derived from an EMBL/GenBank/DDBJ whole genome shotgun (WGS) entry which is preliminary data.</text>
</comment>
<proteinExistence type="predicted"/>
<dbReference type="Proteomes" id="UP000252187">
    <property type="component" value="Unassembled WGS sequence"/>
</dbReference>
<sequence length="284" mass="29680">MTDTAAPEAGLGGCRAVGRGESRALGDVLAADPLVSAPAAEKFATSGVAAGTDGRFLTLGGPERSLAFVGSSVLPLRGDAADQRALGDAVARLGLGPMSVHGRRDLVAGMWPALRERWGEAREYRAHQFLMALEGPLDPALVLAGIRPATVEEFEPVLAAAAAMYREELRADPFAVGSGIPFRRRVARSLARGRTWVGIDDGEVVFKADVAAISPEVAQIQGVWVHRDRRDAGLGSGGTAAVCAALCSRGLRPSLVVNGSNRAARAAYRRVGMVDSVEYATVLL</sequence>
<name>A0A365P9D4_9ACTN</name>
<dbReference type="Pfam" id="PF13312">
    <property type="entry name" value="DUF4081"/>
    <property type="match status" value="1"/>
</dbReference>
<dbReference type="Pfam" id="PF00583">
    <property type="entry name" value="Acetyltransf_1"/>
    <property type="match status" value="1"/>
</dbReference>
<organism evidence="2 3">
    <name type="scientific">Dietzia maris</name>
    <dbReference type="NCBI Taxonomy" id="37915"/>
    <lineage>
        <taxon>Bacteria</taxon>
        <taxon>Bacillati</taxon>
        <taxon>Actinomycetota</taxon>
        <taxon>Actinomycetes</taxon>
        <taxon>Mycobacteriales</taxon>
        <taxon>Dietziaceae</taxon>
        <taxon>Dietzia</taxon>
    </lineage>
</organism>
<gene>
    <name evidence="2" type="ORF">DQ226_10615</name>
</gene>
<dbReference type="AlphaFoldDB" id="A0A365P9D4"/>
<dbReference type="Gene3D" id="3.40.630.30">
    <property type="match status" value="1"/>
</dbReference>
<dbReference type="InterPro" id="IPR025289">
    <property type="entry name" value="DUF4081"/>
</dbReference>
<evidence type="ECO:0000313" key="3">
    <source>
        <dbReference type="Proteomes" id="UP000252187"/>
    </source>
</evidence>
<evidence type="ECO:0000259" key="1">
    <source>
        <dbReference type="PROSITE" id="PS51186"/>
    </source>
</evidence>
<evidence type="ECO:0000313" key="2">
    <source>
        <dbReference type="EMBL" id="RBA35264.1"/>
    </source>
</evidence>
<dbReference type="GO" id="GO:0016747">
    <property type="term" value="F:acyltransferase activity, transferring groups other than amino-acyl groups"/>
    <property type="evidence" value="ECO:0007669"/>
    <property type="project" value="InterPro"/>
</dbReference>
<accession>A0A365P9D4</accession>
<dbReference type="SUPFAM" id="SSF55729">
    <property type="entry name" value="Acyl-CoA N-acyltransferases (Nat)"/>
    <property type="match status" value="1"/>
</dbReference>
<dbReference type="InterPro" id="IPR000182">
    <property type="entry name" value="GNAT_dom"/>
</dbReference>
<dbReference type="InterPro" id="IPR016181">
    <property type="entry name" value="Acyl_CoA_acyltransferase"/>
</dbReference>
<feature type="domain" description="N-acetyltransferase" evidence="1">
    <location>
        <begin position="144"/>
        <end position="284"/>
    </location>
</feature>
<protein>
    <submittedName>
        <fullName evidence="2">DUF4081 domain-containing protein</fullName>
    </submittedName>
</protein>
<dbReference type="EMBL" id="QNTT01000026">
    <property type="protein sequence ID" value="RBA35264.1"/>
    <property type="molecule type" value="Genomic_DNA"/>
</dbReference>
<reference evidence="2 3" key="1">
    <citation type="submission" date="2018-06" db="EMBL/GenBank/DDBJ databases">
        <title>Whole genome sequencing of four bacterial strains from South Shetland trench revealing bio-synthetic gene clusters.</title>
        <authorList>
            <person name="Abdel-Mageed W.M."/>
            <person name="Lehri B."/>
            <person name="Jarmusch S.A."/>
            <person name="Miranda K."/>
            <person name="Goodfellow M."/>
            <person name="Jaspars M."/>
            <person name="Karlyshev A.V."/>
        </authorList>
    </citation>
    <scope>NUCLEOTIDE SEQUENCE [LARGE SCALE GENOMIC DNA]</scope>
    <source>
        <strain evidence="2 3">SST1</strain>
    </source>
</reference>
<dbReference type="PROSITE" id="PS51186">
    <property type="entry name" value="GNAT"/>
    <property type="match status" value="1"/>
</dbReference>